<dbReference type="InterPro" id="IPR004843">
    <property type="entry name" value="Calcineurin-like_PHP"/>
</dbReference>
<dbReference type="EnsemblMetazoa" id="CJA09027.1">
    <property type="protein sequence ID" value="CJA09027.1"/>
    <property type="gene ID" value="WBGene00128232"/>
</dbReference>
<proteinExistence type="predicted"/>
<feature type="domain" description="Serine/threonine specific protein phosphatases" evidence="1">
    <location>
        <begin position="47"/>
        <end position="173"/>
    </location>
</feature>
<keyword evidence="3" id="KW-1185">Reference proteome</keyword>
<reference evidence="2" key="2">
    <citation type="submission" date="2022-06" db="UniProtKB">
        <authorList>
            <consortium name="EnsemblMetazoa"/>
        </authorList>
    </citation>
    <scope>IDENTIFICATION</scope>
    <source>
        <strain evidence="2">DF5081</strain>
    </source>
</reference>
<sequence length="176" mass="19976">MSTGKVSKANPQVVLNIVDGESKYEISEFVSRHFNGGNSKDFKGVKYEPSELIGLLNAVISLLKTEKTLVKIDAPATIVGDLNGHFQDLIRIFNIKTDEEDKDETKFAFICEKFVFLGDYTDYSEHNLETVCLVFALKLLYDTRYVLLRGHQEIFTGTEFEVLVQIYPKRPGSELK</sequence>
<dbReference type="Gene3D" id="3.60.21.10">
    <property type="match status" value="1"/>
</dbReference>
<evidence type="ECO:0000259" key="1">
    <source>
        <dbReference type="SMART" id="SM00156"/>
    </source>
</evidence>
<reference evidence="3" key="1">
    <citation type="submission" date="2010-08" db="EMBL/GenBank/DDBJ databases">
        <authorList>
            <consortium name="Caenorhabditis japonica Sequencing Consortium"/>
            <person name="Wilson R.K."/>
        </authorList>
    </citation>
    <scope>NUCLEOTIDE SEQUENCE [LARGE SCALE GENOMIC DNA]</scope>
    <source>
        <strain evidence="3">DF5081</strain>
    </source>
</reference>
<dbReference type="Pfam" id="PF00149">
    <property type="entry name" value="Metallophos"/>
    <property type="match status" value="1"/>
</dbReference>
<dbReference type="PRINTS" id="PR00114">
    <property type="entry name" value="STPHPHTASE"/>
</dbReference>
<dbReference type="SMART" id="SM00156">
    <property type="entry name" value="PP2Ac"/>
    <property type="match status" value="1"/>
</dbReference>
<dbReference type="GO" id="GO:0004722">
    <property type="term" value="F:protein serine/threonine phosphatase activity"/>
    <property type="evidence" value="ECO:0007669"/>
    <property type="project" value="TreeGrafter"/>
</dbReference>
<dbReference type="SUPFAM" id="SSF56300">
    <property type="entry name" value="Metallo-dependent phosphatases"/>
    <property type="match status" value="1"/>
</dbReference>
<dbReference type="InterPro" id="IPR029052">
    <property type="entry name" value="Metallo-depent_PP-like"/>
</dbReference>
<dbReference type="PANTHER" id="PTHR11668">
    <property type="entry name" value="SERINE/THREONINE PROTEIN PHOSPHATASE"/>
    <property type="match status" value="1"/>
</dbReference>
<dbReference type="GO" id="GO:0005737">
    <property type="term" value="C:cytoplasm"/>
    <property type="evidence" value="ECO:0007669"/>
    <property type="project" value="TreeGrafter"/>
</dbReference>
<name>A0A8R1HQT2_CAEJA</name>
<protein>
    <submittedName>
        <fullName evidence="2">SER_THR_PHOSPHATASE domain-containing protein</fullName>
    </submittedName>
</protein>
<dbReference type="GO" id="GO:0005634">
    <property type="term" value="C:nucleus"/>
    <property type="evidence" value="ECO:0007669"/>
    <property type="project" value="TreeGrafter"/>
</dbReference>
<dbReference type="Proteomes" id="UP000005237">
    <property type="component" value="Unassembled WGS sequence"/>
</dbReference>
<evidence type="ECO:0000313" key="2">
    <source>
        <dbReference type="EnsemblMetazoa" id="CJA09027.1"/>
    </source>
</evidence>
<organism evidence="2 3">
    <name type="scientific">Caenorhabditis japonica</name>
    <dbReference type="NCBI Taxonomy" id="281687"/>
    <lineage>
        <taxon>Eukaryota</taxon>
        <taxon>Metazoa</taxon>
        <taxon>Ecdysozoa</taxon>
        <taxon>Nematoda</taxon>
        <taxon>Chromadorea</taxon>
        <taxon>Rhabditida</taxon>
        <taxon>Rhabditina</taxon>
        <taxon>Rhabditomorpha</taxon>
        <taxon>Rhabditoidea</taxon>
        <taxon>Rhabditidae</taxon>
        <taxon>Peloderinae</taxon>
        <taxon>Caenorhabditis</taxon>
    </lineage>
</organism>
<dbReference type="InterPro" id="IPR006186">
    <property type="entry name" value="Ser/Thr-sp_prot-phosphatase"/>
</dbReference>
<dbReference type="PANTHER" id="PTHR11668:SF311">
    <property type="entry name" value="SERINE_THREONINE SPECIFIC PROTEIN PHOSPHATASES DOMAIN-CONTAINING PROTEIN"/>
    <property type="match status" value="1"/>
</dbReference>
<dbReference type="AlphaFoldDB" id="A0A8R1HQT2"/>
<evidence type="ECO:0000313" key="3">
    <source>
        <dbReference type="Proteomes" id="UP000005237"/>
    </source>
</evidence>
<dbReference type="InterPro" id="IPR050341">
    <property type="entry name" value="PP1_catalytic_subunit"/>
</dbReference>
<accession>A0A8R1HQT2</accession>